<dbReference type="AlphaFoldDB" id="A0A370R2L1"/>
<name>A0A370R2L1_9GAMM</name>
<keyword evidence="2" id="KW-1185">Reference proteome</keyword>
<dbReference type="Proteomes" id="UP000254848">
    <property type="component" value="Unassembled WGS sequence"/>
</dbReference>
<dbReference type="EMBL" id="QRAP01000001">
    <property type="protein sequence ID" value="RDK96648.1"/>
    <property type="molecule type" value="Genomic_DNA"/>
</dbReference>
<gene>
    <name evidence="1" type="ORF">C8D90_10177</name>
</gene>
<evidence type="ECO:0000313" key="2">
    <source>
        <dbReference type="Proteomes" id="UP000254848"/>
    </source>
</evidence>
<sequence length="83" mass="9045">MNMVVYGYPETILRGIVTSNTVGDGIYAKTETSIHIVKNAESDSLFSDVIHGSKFKFIIGDEDHAINASFSDVIGNLYIFTGV</sequence>
<proteinExistence type="predicted"/>
<accession>A0A370R2L1</accession>
<evidence type="ECO:0000313" key="1">
    <source>
        <dbReference type="EMBL" id="RDK96648.1"/>
    </source>
</evidence>
<protein>
    <submittedName>
        <fullName evidence="1">Uncharacterized protein</fullName>
    </submittedName>
</protein>
<dbReference type="RefSeq" id="WP_115456446.1">
    <property type="nucleotide sequence ID" value="NZ_QRAP01000001.1"/>
</dbReference>
<organism evidence="1 2">
    <name type="scientific">Enterobacillus tribolii</name>
    <dbReference type="NCBI Taxonomy" id="1487935"/>
    <lineage>
        <taxon>Bacteria</taxon>
        <taxon>Pseudomonadati</taxon>
        <taxon>Pseudomonadota</taxon>
        <taxon>Gammaproteobacteria</taxon>
        <taxon>Enterobacterales</taxon>
        <taxon>Hafniaceae</taxon>
        <taxon>Enterobacillus</taxon>
    </lineage>
</organism>
<comment type="caution">
    <text evidence="1">The sequence shown here is derived from an EMBL/GenBank/DDBJ whole genome shotgun (WGS) entry which is preliminary data.</text>
</comment>
<reference evidence="1 2" key="1">
    <citation type="submission" date="2018-07" db="EMBL/GenBank/DDBJ databases">
        <title>Genomic Encyclopedia of Type Strains, Phase IV (KMG-IV): sequencing the most valuable type-strain genomes for metagenomic binning, comparative biology and taxonomic classification.</title>
        <authorList>
            <person name="Goeker M."/>
        </authorList>
    </citation>
    <scope>NUCLEOTIDE SEQUENCE [LARGE SCALE GENOMIC DNA]</scope>
    <source>
        <strain evidence="1 2">DSM 103736</strain>
    </source>
</reference>